<dbReference type="Proteomes" id="UP000248330">
    <property type="component" value="Unassembled WGS sequence"/>
</dbReference>
<keyword evidence="6 10" id="KW-0472">Membrane</keyword>
<dbReference type="GO" id="GO:0015990">
    <property type="term" value="P:electron transport coupled proton transport"/>
    <property type="evidence" value="ECO:0007669"/>
    <property type="project" value="TreeGrafter"/>
</dbReference>
<comment type="similarity">
    <text evidence="2">Belongs to the complex I subunit 4 family.</text>
</comment>
<keyword evidence="4 9" id="KW-0812">Transmembrane</keyword>
<dbReference type="GO" id="GO:0003954">
    <property type="term" value="F:NADH dehydrogenase activity"/>
    <property type="evidence" value="ECO:0007669"/>
    <property type="project" value="TreeGrafter"/>
</dbReference>
<dbReference type="InterPro" id="IPR003918">
    <property type="entry name" value="NADH_UbQ_OxRdtase"/>
</dbReference>
<dbReference type="GO" id="GO:0042773">
    <property type="term" value="P:ATP synthesis coupled electron transport"/>
    <property type="evidence" value="ECO:0007669"/>
    <property type="project" value="InterPro"/>
</dbReference>
<comment type="caution">
    <text evidence="12">The sequence shown here is derived from an EMBL/GenBank/DDBJ whole genome shotgun (WGS) entry which is preliminary data.</text>
</comment>
<dbReference type="GO" id="GO:0008137">
    <property type="term" value="F:NADH dehydrogenase (ubiquinone) activity"/>
    <property type="evidence" value="ECO:0007669"/>
    <property type="project" value="InterPro"/>
</dbReference>
<feature type="transmembrane region" description="Helical" evidence="10">
    <location>
        <begin position="221"/>
        <end position="246"/>
    </location>
</feature>
<dbReference type="Pfam" id="PF00361">
    <property type="entry name" value="Proton_antipo_M"/>
    <property type="match status" value="1"/>
</dbReference>
<feature type="transmembrane region" description="Helical" evidence="10">
    <location>
        <begin position="77"/>
        <end position="105"/>
    </location>
</feature>
<feature type="domain" description="NADH:quinone oxidoreductase/Mrp antiporter transmembrane" evidence="11">
    <location>
        <begin position="135"/>
        <end position="424"/>
    </location>
</feature>
<protein>
    <recommendedName>
        <fullName evidence="3">NADH-quinone oxidoreductase subunit M</fullName>
    </recommendedName>
    <alternativeName>
        <fullName evidence="7">NADH dehydrogenase I subunit M</fullName>
    </alternativeName>
    <alternativeName>
        <fullName evidence="8">NDH-1 subunit M</fullName>
    </alternativeName>
</protein>
<feature type="transmembrane region" description="Helical" evidence="10">
    <location>
        <begin position="172"/>
        <end position="197"/>
    </location>
</feature>
<dbReference type="PANTHER" id="PTHR43507">
    <property type="entry name" value="NADH-UBIQUINONE OXIDOREDUCTASE CHAIN 4"/>
    <property type="match status" value="1"/>
</dbReference>
<name>A0A318E8M3_9GAMM</name>
<evidence type="ECO:0000256" key="4">
    <source>
        <dbReference type="ARBA" id="ARBA00022692"/>
    </source>
</evidence>
<dbReference type="AlphaFoldDB" id="A0A318E8M3"/>
<evidence type="ECO:0000256" key="6">
    <source>
        <dbReference type="ARBA" id="ARBA00023136"/>
    </source>
</evidence>
<feature type="transmembrane region" description="Helical" evidence="10">
    <location>
        <begin position="316"/>
        <end position="336"/>
    </location>
</feature>
<gene>
    <name evidence="12" type="ORF">C8D93_10919</name>
</gene>
<feature type="transmembrane region" description="Helical" evidence="10">
    <location>
        <begin position="258"/>
        <end position="278"/>
    </location>
</feature>
<dbReference type="GO" id="GO:0012505">
    <property type="term" value="C:endomembrane system"/>
    <property type="evidence" value="ECO:0007669"/>
    <property type="project" value="UniProtKB-SubCell"/>
</dbReference>
<dbReference type="GO" id="GO:0048039">
    <property type="term" value="F:ubiquinone binding"/>
    <property type="evidence" value="ECO:0007669"/>
    <property type="project" value="TreeGrafter"/>
</dbReference>
<feature type="transmembrane region" description="Helical" evidence="10">
    <location>
        <begin position="284"/>
        <end position="304"/>
    </location>
</feature>
<dbReference type="PRINTS" id="PR01437">
    <property type="entry name" value="NUOXDRDTASE4"/>
</dbReference>
<feature type="transmembrane region" description="Helical" evidence="10">
    <location>
        <begin position="342"/>
        <end position="365"/>
    </location>
</feature>
<dbReference type="InterPro" id="IPR001750">
    <property type="entry name" value="ND/Mrp_TM"/>
</dbReference>
<feature type="transmembrane region" description="Helical" evidence="10">
    <location>
        <begin position="386"/>
        <end position="413"/>
    </location>
</feature>
<organism evidence="12 13">
    <name type="scientific">Sinimarinibacterium flocculans</name>
    <dbReference type="NCBI Taxonomy" id="985250"/>
    <lineage>
        <taxon>Bacteria</taxon>
        <taxon>Pseudomonadati</taxon>
        <taxon>Pseudomonadota</taxon>
        <taxon>Gammaproteobacteria</taxon>
        <taxon>Nevskiales</taxon>
        <taxon>Nevskiaceae</taxon>
        <taxon>Sinimarinibacterium</taxon>
    </lineage>
</organism>
<dbReference type="GO" id="GO:0016020">
    <property type="term" value="C:membrane"/>
    <property type="evidence" value="ECO:0007669"/>
    <property type="project" value="UniProtKB-SubCell"/>
</dbReference>
<feature type="transmembrane region" description="Helical" evidence="10">
    <location>
        <begin position="425"/>
        <end position="446"/>
    </location>
</feature>
<dbReference type="InterPro" id="IPR010227">
    <property type="entry name" value="NADH_Q_OxRdtase_chainM/4"/>
</dbReference>
<evidence type="ECO:0000256" key="9">
    <source>
        <dbReference type="RuleBase" id="RU000320"/>
    </source>
</evidence>
<feature type="transmembrane region" description="Helical" evidence="10">
    <location>
        <begin position="117"/>
        <end position="134"/>
    </location>
</feature>
<evidence type="ECO:0000259" key="11">
    <source>
        <dbReference type="Pfam" id="PF00361"/>
    </source>
</evidence>
<keyword evidence="13" id="KW-1185">Reference proteome</keyword>
<reference evidence="12 13" key="1">
    <citation type="submission" date="2018-04" db="EMBL/GenBank/DDBJ databases">
        <title>Genomic Encyclopedia of Type Strains, Phase IV (KMG-IV): sequencing the most valuable type-strain genomes for metagenomic binning, comparative biology and taxonomic classification.</title>
        <authorList>
            <person name="Goeker M."/>
        </authorList>
    </citation>
    <scope>NUCLEOTIDE SEQUENCE [LARGE SCALE GENOMIC DNA]</scope>
    <source>
        <strain evidence="12 13">DSM 104150</strain>
    </source>
</reference>
<dbReference type="PANTHER" id="PTHR43507:SF1">
    <property type="entry name" value="NADH-UBIQUINONE OXIDOREDUCTASE CHAIN 4"/>
    <property type="match status" value="1"/>
</dbReference>
<feature type="transmembrane region" description="Helical" evidence="10">
    <location>
        <begin position="140"/>
        <end position="160"/>
    </location>
</feature>
<keyword evidence="5 10" id="KW-1133">Transmembrane helix</keyword>
<evidence type="ECO:0000256" key="2">
    <source>
        <dbReference type="ARBA" id="ARBA00009025"/>
    </source>
</evidence>
<evidence type="ECO:0000256" key="7">
    <source>
        <dbReference type="ARBA" id="ARBA00031584"/>
    </source>
</evidence>
<accession>A0A318E8M3</accession>
<evidence type="ECO:0000256" key="5">
    <source>
        <dbReference type="ARBA" id="ARBA00022989"/>
    </source>
</evidence>
<evidence type="ECO:0000256" key="8">
    <source>
        <dbReference type="ARBA" id="ARBA00032798"/>
    </source>
</evidence>
<evidence type="ECO:0000256" key="10">
    <source>
        <dbReference type="SAM" id="Phobius"/>
    </source>
</evidence>
<feature type="transmembrane region" description="Helical" evidence="10">
    <location>
        <begin position="6"/>
        <end position="26"/>
    </location>
</feature>
<proteinExistence type="inferred from homology"/>
<comment type="subcellular location">
    <subcellularLocation>
        <location evidence="1">Endomembrane system</location>
        <topology evidence="1">Multi-pass membrane protein</topology>
    </subcellularLocation>
    <subcellularLocation>
        <location evidence="9">Membrane</location>
        <topology evidence="9">Multi-pass membrane protein</topology>
    </subcellularLocation>
</comment>
<dbReference type="EMBL" id="QICN01000009">
    <property type="protein sequence ID" value="PXV65640.1"/>
    <property type="molecule type" value="Genomic_DNA"/>
</dbReference>
<evidence type="ECO:0000313" key="13">
    <source>
        <dbReference type="Proteomes" id="UP000248330"/>
    </source>
</evidence>
<evidence type="ECO:0000313" key="12">
    <source>
        <dbReference type="EMBL" id="PXV65640.1"/>
    </source>
</evidence>
<feature type="transmembrane region" description="Helical" evidence="10">
    <location>
        <begin position="38"/>
        <end position="57"/>
    </location>
</feature>
<sequence length="505" mass="53751">MVTSLLLDLPLYALIALPVVGALLAWPAARWHADAPRWVSLATLAALTLMTLPWLFASAGDASPWLAEFRAPWMPRFGIGFNLAMDGLAALLILLTAVLGLAAVLCSWREIREQTGFFHANLLLNLAGVAGVFLATDLMLFFICWEAMLVPMFLLILLWGHGAGQPRGRVYAAMKFFVFTQASGLLMLVAILAMGWWHAELTGRWSFEYTDWLALSLPHDVAQWLMLGFFVAFAVKLPAFPVHSWLPDAHSQAPTAGSVILAGVLLKTGAFGLIRYGINLFPEPAAAFAPVAMALGVAGILYGAALAMTQTDIKRFVAYTSVSHMGFVLLGAYAGTETALQGVMVLLLAHGLSTGALFILCGALYERLHTREFGRMGGIAARAPRYATALVFFSVASLGMPGTGNFIAEFLILAGSFPVAPWPTAVGATGLIVAAVYSLIVVQRVLHGPPADDAPVQDLLPRERGTLAAALLLLVALGLFPQPLIDAARPALATTAALLPAGDAR</sequence>
<dbReference type="NCBIfam" id="TIGR01972">
    <property type="entry name" value="NDH_I_M"/>
    <property type="match status" value="1"/>
</dbReference>
<evidence type="ECO:0000256" key="3">
    <source>
        <dbReference type="ARBA" id="ARBA00019906"/>
    </source>
</evidence>
<evidence type="ECO:0000256" key="1">
    <source>
        <dbReference type="ARBA" id="ARBA00004127"/>
    </source>
</evidence>